<gene>
    <name evidence="3" type="ORF">C8D91_0442</name>
</gene>
<evidence type="ECO:0000313" key="3">
    <source>
        <dbReference type="EMBL" id="TDR23579.1"/>
    </source>
</evidence>
<evidence type="ECO:0000259" key="2">
    <source>
        <dbReference type="Pfam" id="PF18914"/>
    </source>
</evidence>
<dbReference type="EMBL" id="SNZB01000001">
    <property type="protein sequence ID" value="TDR23579.1"/>
    <property type="molecule type" value="Genomic_DNA"/>
</dbReference>
<accession>A0A4R6XY68</accession>
<sequence>MKIIKTTILVYTLILIFGLADAVASDQANKGQGGTGFTINHIRNFSTDQNTLIKEDGVINPVIEGQGGTGFKVRYRVGNDVTPDVTGGTLTEIDFINTHKGPITSLDPFRIFNVDALTTADTFYDDNLVFDDIVVGDELKLSGFVDTNSTLLVSRVEAVDTPLTEWKLSGYVSDLNATQFNIQNQLVLIGGVVPEACGTGLANGDFVEIEATPDMSFTAGSPLSTVTQIECNPEGVGTDPGNFIPVALEGIVDFEDIEANNFFSIAGQQINVSVSTVYLNGEVDDVVVGAKVEVEGQMDTTTSMIDAFKVKFNEVRFKFEEPVIPADVNPGVSIQLFGQDILSTPQLRDEDNIMGSGLIGPTQVEVRGYTDSEGQLYATRVRERGNPDANDVSADGQITAINEPMMEVQGVMVDTSSSSFFDINGAPITSAEFFASIAVGTEVEVEAAVLDEMTNIISGGLISIDEADDVNRPAKILGTTEGLGIGTVTSKADVIFVDSFE</sequence>
<feature type="chain" id="PRO_5020449395" description="DUF5666 domain-containing protein" evidence="1">
    <location>
        <begin position="23"/>
        <end position="501"/>
    </location>
</feature>
<name>A0A4R6XY68_9GAMM</name>
<evidence type="ECO:0000256" key="1">
    <source>
        <dbReference type="SAM" id="SignalP"/>
    </source>
</evidence>
<feature type="domain" description="DUF5666" evidence="2">
    <location>
        <begin position="396"/>
        <end position="450"/>
    </location>
</feature>
<keyword evidence="1" id="KW-0732">Signal</keyword>
<evidence type="ECO:0000313" key="4">
    <source>
        <dbReference type="Proteomes" id="UP000295724"/>
    </source>
</evidence>
<dbReference type="AlphaFoldDB" id="A0A4R6XY68"/>
<comment type="caution">
    <text evidence="3">The sequence shown here is derived from an EMBL/GenBank/DDBJ whole genome shotgun (WGS) entry which is preliminary data.</text>
</comment>
<feature type="domain" description="DUF5666" evidence="2">
    <location>
        <begin position="256"/>
        <end position="301"/>
    </location>
</feature>
<organism evidence="3 4">
    <name type="scientific">Marinicella litoralis</name>
    <dbReference type="NCBI Taxonomy" id="644220"/>
    <lineage>
        <taxon>Bacteria</taxon>
        <taxon>Pseudomonadati</taxon>
        <taxon>Pseudomonadota</taxon>
        <taxon>Gammaproteobacteria</taxon>
        <taxon>Lysobacterales</taxon>
        <taxon>Marinicellaceae</taxon>
        <taxon>Marinicella</taxon>
    </lineage>
</organism>
<protein>
    <recommendedName>
        <fullName evidence="2">DUF5666 domain-containing protein</fullName>
    </recommendedName>
</protein>
<proteinExistence type="predicted"/>
<feature type="domain" description="DUF5666" evidence="2">
    <location>
        <begin position="100"/>
        <end position="157"/>
    </location>
</feature>
<reference evidence="3 4" key="1">
    <citation type="submission" date="2019-03" db="EMBL/GenBank/DDBJ databases">
        <title>Genomic Encyclopedia of Type Strains, Phase IV (KMG-IV): sequencing the most valuable type-strain genomes for metagenomic binning, comparative biology and taxonomic classification.</title>
        <authorList>
            <person name="Goeker M."/>
        </authorList>
    </citation>
    <scope>NUCLEOTIDE SEQUENCE [LARGE SCALE GENOMIC DNA]</scope>
    <source>
        <strain evidence="3 4">DSM 25488</strain>
    </source>
</reference>
<dbReference type="Pfam" id="PF18914">
    <property type="entry name" value="DUF5666"/>
    <property type="match status" value="4"/>
</dbReference>
<feature type="domain" description="DUF5666" evidence="2">
    <location>
        <begin position="362"/>
        <end position="381"/>
    </location>
</feature>
<keyword evidence="4" id="KW-1185">Reference proteome</keyword>
<dbReference type="RefSeq" id="WP_099017791.1">
    <property type="nucleotide sequence ID" value="NZ_NIHB01000001.1"/>
</dbReference>
<dbReference type="InterPro" id="IPR043724">
    <property type="entry name" value="DUF5666"/>
</dbReference>
<feature type="signal peptide" evidence="1">
    <location>
        <begin position="1"/>
        <end position="22"/>
    </location>
</feature>
<dbReference type="OrthoDB" id="6191977at2"/>
<dbReference type="Proteomes" id="UP000295724">
    <property type="component" value="Unassembled WGS sequence"/>
</dbReference>